<dbReference type="Proteomes" id="UP000571017">
    <property type="component" value="Unassembled WGS sequence"/>
</dbReference>
<evidence type="ECO:0008006" key="3">
    <source>
        <dbReference type="Google" id="ProtNLM"/>
    </source>
</evidence>
<keyword evidence="2" id="KW-1185">Reference proteome</keyword>
<reference evidence="1 2" key="1">
    <citation type="journal article" date="2004" name="Extremophiles">
        <title>Halobacillus locisalis sp. nov., a halophilic bacterium isolated from a marine solar saltern of the Yellow Sea in Korea.</title>
        <authorList>
            <person name="Yoon J.H."/>
            <person name="Kang K.H."/>
            <person name="Oh T.K."/>
            <person name="Park Y.H."/>
        </authorList>
    </citation>
    <scope>NUCLEOTIDE SEQUENCE [LARGE SCALE GENOMIC DNA]</scope>
    <source>
        <strain evidence="1 2">KCTC 3788</strain>
    </source>
</reference>
<accession>A0A838CY53</accession>
<dbReference type="EMBL" id="JACEFG010000005">
    <property type="protein sequence ID" value="MBA2176880.1"/>
    <property type="molecule type" value="Genomic_DNA"/>
</dbReference>
<proteinExistence type="predicted"/>
<dbReference type="AlphaFoldDB" id="A0A838CY53"/>
<dbReference type="RefSeq" id="WP_181473941.1">
    <property type="nucleotide sequence ID" value="NZ_JACEFG010000005.1"/>
</dbReference>
<evidence type="ECO:0000313" key="2">
    <source>
        <dbReference type="Proteomes" id="UP000571017"/>
    </source>
</evidence>
<name>A0A838CY53_9BACI</name>
<protein>
    <recommendedName>
        <fullName evidence="3">Replication protein</fullName>
    </recommendedName>
</protein>
<organism evidence="1 2">
    <name type="scientific">Halobacillus locisalis</name>
    <dbReference type="NCBI Taxonomy" id="220753"/>
    <lineage>
        <taxon>Bacteria</taxon>
        <taxon>Bacillati</taxon>
        <taxon>Bacillota</taxon>
        <taxon>Bacilli</taxon>
        <taxon>Bacillales</taxon>
        <taxon>Bacillaceae</taxon>
        <taxon>Halobacillus</taxon>
    </lineage>
</organism>
<gene>
    <name evidence="1" type="ORF">H0266_18530</name>
</gene>
<evidence type="ECO:0000313" key="1">
    <source>
        <dbReference type="EMBL" id="MBA2176880.1"/>
    </source>
</evidence>
<sequence length="542" mass="63634">MLTSTLIHNQNETHIENFAFAVTPINWEQFVDVVYSPDSHKGYINLFLQNDDFQVNRFYSITDKDSMKKEIAHAKENYNIYTSYSTYYLPYKSPDGSGGRTQENIKETTSLVMDLDYYKLGISHEEFFSRINHLIKTNQLLKPSLVMFTGTGYHLMWLLDPFTNIKGYTNDLNWRSVQNHVMDLLKDLNSDDVVKAPNAVTRMPDTINHKNKNEVKAYLVDSQRYQLKEVLEFYKLAATDRKRKTAKKAKTKPKRTLTYFHNEYTLNMRRQEDIFTYVQIKNQRQESYVGIRNWLCLVLRFHALVASKGDFDYALNQTQKLIDTMDLKGSNSSEKTTYKELMKRSKYADKYYQEWVNNDWNRAQYVRGGLFYSNERLVKIMNIENDFEMQFQMKTIKLITKEYTRLRKEKERRNKGMLSQQEYTTKKRSEGAFNKVKKLFIKGTKQTQIAKIVGVSRQRVSQLIKEIKTMEHTESKDQHIQTVKAQSKKKKTSFVRGLLIHVKRSVLLKELNIGGLSFSRLLSIPGSLYLSGFSPPFSFVGD</sequence>
<comment type="caution">
    <text evidence="1">The sequence shown here is derived from an EMBL/GenBank/DDBJ whole genome shotgun (WGS) entry which is preliminary data.</text>
</comment>